<accession>A0A2H3JRL5</accession>
<dbReference type="STRING" id="742152.A0A2H3JRL5"/>
<protein>
    <submittedName>
        <fullName evidence="2">Nucleoside triphosphate hydrolase protein</fullName>
    </submittedName>
</protein>
<feature type="region of interest" description="Disordered" evidence="1">
    <location>
        <begin position="180"/>
        <end position="251"/>
    </location>
</feature>
<keyword evidence="3" id="KW-1185">Reference proteome</keyword>
<dbReference type="InterPro" id="IPR027417">
    <property type="entry name" value="P-loop_NTPase"/>
</dbReference>
<dbReference type="GO" id="GO:0046404">
    <property type="term" value="F:ATP-dependent polydeoxyribonucleotide 5'-hydroxyl-kinase activity"/>
    <property type="evidence" value="ECO:0007669"/>
    <property type="project" value="TreeGrafter"/>
</dbReference>
<sequence>MSAPGECSETEQLVVLILVGLIGSGKSTFAQALEAHLPHFRRCNQDDLGNRRAVEALARRSLHEGRSVCIDRSNFDAQQRATWIGIAREFPGTQVWVVVLDTPYEVCAQRLRERTDHPTIKTPEQGLSVLARFQSQFQLPSAHEGYERILYLRPDDHPSSEYARDDILEILQRVRDAPLPTPGPLITSHFPPASRGSRGRGSGRYRGRAFGGYRGRGFPGTRGSPSHGRGRGWSQSHSEREVESWRSGSSS</sequence>
<dbReference type="OMA" id="HFLRTYQ"/>
<organism evidence="2 3">
    <name type="scientific">Wolfiporia cocos (strain MD-104)</name>
    <name type="common">Brown rot fungus</name>
    <dbReference type="NCBI Taxonomy" id="742152"/>
    <lineage>
        <taxon>Eukaryota</taxon>
        <taxon>Fungi</taxon>
        <taxon>Dikarya</taxon>
        <taxon>Basidiomycota</taxon>
        <taxon>Agaricomycotina</taxon>
        <taxon>Agaricomycetes</taxon>
        <taxon>Polyporales</taxon>
        <taxon>Phaeolaceae</taxon>
        <taxon>Wolfiporia</taxon>
    </lineage>
</organism>
<name>A0A2H3JRL5_WOLCO</name>
<dbReference type="GO" id="GO:0003690">
    <property type="term" value="F:double-stranded DNA binding"/>
    <property type="evidence" value="ECO:0007669"/>
    <property type="project" value="TreeGrafter"/>
</dbReference>
<dbReference type="GO" id="GO:0006281">
    <property type="term" value="P:DNA repair"/>
    <property type="evidence" value="ECO:0007669"/>
    <property type="project" value="TreeGrafter"/>
</dbReference>
<evidence type="ECO:0000256" key="1">
    <source>
        <dbReference type="SAM" id="MobiDB-lite"/>
    </source>
</evidence>
<dbReference type="EMBL" id="KB468168">
    <property type="protein sequence ID" value="PCH44792.1"/>
    <property type="molecule type" value="Genomic_DNA"/>
</dbReference>
<reference evidence="2 3" key="1">
    <citation type="journal article" date="2012" name="Science">
        <title>The Paleozoic origin of enzymatic lignin decomposition reconstructed from 31 fungal genomes.</title>
        <authorList>
            <person name="Floudas D."/>
            <person name="Binder M."/>
            <person name="Riley R."/>
            <person name="Barry K."/>
            <person name="Blanchette R.A."/>
            <person name="Henrissat B."/>
            <person name="Martinez A.T."/>
            <person name="Otillar R."/>
            <person name="Spatafora J.W."/>
            <person name="Yadav J.S."/>
            <person name="Aerts A."/>
            <person name="Benoit I."/>
            <person name="Boyd A."/>
            <person name="Carlson A."/>
            <person name="Copeland A."/>
            <person name="Coutinho P.M."/>
            <person name="de Vries R.P."/>
            <person name="Ferreira P."/>
            <person name="Findley K."/>
            <person name="Foster B."/>
            <person name="Gaskell J."/>
            <person name="Glotzer D."/>
            <person name="Gorecki P."/>
            <person name="Heitman J."/>
            <person name="Hesse C."/>
            <person name="Hori C."/>
            <person name="Igarashi K."/>
            <person name="Jurgens J.A."/>
            <person name="Kallen N."/>
            <person name="Kersten P."/>
            <person name="Kohler A."/>
            <person name="Kuees U."/>
            <person name="Kumar T.K.A."/>
            <person name="Kuo A."/>
            <person name="LaButti K."/>
            <person name="Larrondo L.F."/>
            <person name="Lindquist E."/>
            <person name="Ling A."/>
            <person name="Lombard V."/>
            <person name="Lucas S."/>
            <person name="Lundell T."/>
            <person name="Martin R."/>
            <person name="McLaughlin D.J."/>
            <person name="Morgenstern I."/>
            <person name="Morin E."/>
            <person name="Murat C."/>
            <person name="Nagy L.G."/>
            <person name="Nolan M."/>
            <person name="Ohm R.A."/>
            <person name="Patyshakuliyeva A."/>
            <person name="Rokas A."/>
            <person name="Ruiz-Duenas F.J."/>
            <person name="Sabat G."/>
            <person name="Salamov A."/>
            <person name="Samejima M."/>
            <person name="Schmutz J."/>
            <person name="Slot J.C."/>
            <person name="St John F."/>
            <person name="Stenlid J."/>
            <person name="Sun H."/>
            <person name="Sun S."/>
            <person name="Syed K."/>
            <person name="Tsang A."/>
            <person name="Wiebenga A."/>
            <person name="Young D."/>
            <person name="Pisabarro A."/>
            <person name="Eastwood D.C."/>
            <person name="Martin F."/>
            <person name="Cullen D."/>
            <person name="Grigoriev I.V."/>
            <person name="Hibbett D.S."/>
        </authorList>
    </citation>
    <scope>NUCLEOTIDE SEQUENCE [LARGE SCALE GENOMIC DNA]</scope>
    <source>
        <strain evidence="2 3">MD-104</strain>
    </source>
</reference>
<gene>
    <name evidence="2" type="ORF">WOLCODRAFT_77447</name>
</gene>
<evidence type="ECO:0000313" key="3">
    <source>
        <dbReference type="Proteomes" id="UP000218811"/>
    </source>
</evidence>
<feature type="compositionally biased region" description="Basic residues" evidence="1">
    <location>
        <begin position="197"/>
        <end position="207"/>
    </location>
</feature>
<dbReference type="OrthoDB" id="3512845at2759"/>
<evidence type="ECO:0000313" key="2">
    <source>
        <dbReference type="EMBL" id="PCH44792.1"/>
    </source>
</evidence>
<dbReference type="PANTHER" id="PTHR12083:SF9">
    <property type="entry name" value="BIFUNCTIONAL POLYNUCLEOTIDE PHOSPHATASE_KINASE"/>
    <property type="match status" value="1"/>
</dbReference>
<dbReference type="Proteomes" id="UP000218811">
    <property type="component" value="Unassembled WGS sequence"/>
</dbReference>
<dbReference type="SUPFAM" id="SSF52540">
    <property type="entry name" value="P-loop containing nucleoside triphosphate hydrolases"/>
    <property type="match status" value="1"/>
</dbReference>
<dbReference type="GO" id="GO:0046403">
    <property type="term" value="F:polynucleotide 3'-phosphatase activity"/>
    <property type="evidence" value="ECO:0007669"/>
    <property type="project" value="TreeGrafter"/>
</dbReference>
<dbReference type="Pfam" id="PF13671">
    <property type="entry name" value="AAA_33"/>
    <property type="match status" value="1"/>
</dbReference>
<dbReference type="PANTHER" id="PTHR12083">
    <property type="entry name" value="BIFUNCTIONAL POLYNUCLEOTIDE PHOSPHATASE/KINASE"/>
    <property type="match status" value="1"/>
</dbReference>
<proteinExistence type="predicted"/>
<dbReference type="AlphaFoldDB" id="A0A2H3JRL5"/>
<dbReference type="Gene3D" id="3.40.50.300">
    <property type="entry name" value="P-loop containing nucleotide triphosphate hydrolases"/>
    <property type="match status" value="1"/>
</dbReference>
<keyword evidence="2" id="KW-0378">Hydrolase</keyword>
<feature type="compositionally biased region" description="Gly residues" evidence="1">
    <location>
        <begin position="208"/>
        <end position="220"/>
    </location>
</feature>